<dbReference type="Pfam" id="PF13671">
    <property type="entry name" value="AAA_33"/>
    <property type="match status" value="1"/>
</dbReference>
<dbReference type="AlphaFoldDB" id="A0A0G1D3V2"/>
<proteinExistence type="predicted"/>
<dbReference type="Proteomes" id="UP000033980">
    <property type="component" value="Unassembled WGS sequence"/>
</dbReference>
<dbReference type="InterPro" id="IPR027417">
    <property type="entry name" value="P-loop_NTPase"/>
</dbReference>
<dbReference type="SUPFAM" id="SSF52540">
    <property type="entry name" value="P-loop containing nucleoside triphosphate hydrolases"/>
    <property type="match status" value="1"/>
</dbReference>
<evidence type="ECO:0008006" key="3">
    <source>
        <dbReference type="Google" id="ProtNLM"/>
    </source>
</evidence>
<dbReference type="EMBL" id="LCFK01000046">
    <property type="protein sequence ID" value="KKS92389.1"/>
    <property type="molecule type" value="Genomic_DNA"/>
</dbReference>
<comment type="caution">
    <text evidence="1">The sequence shown here is derived from an EMBL/GenBank/DDBJ whole genome shotgun (WGS) entry which is preliminary data.</text>
</comment>
<evidence type="ECO:0000313" key="1">
    <source>
        <dbReference type="EMBL" id="KKS92389.1"/>
    </source>
</evidence>
<protein>
    <recommendedName>
        <fullName evidence="3">UDP-N-acetylglucosamine kinase</fullName>
    </recommendedName>
</protein>
<reference evidence="1 2" key="1">
    <citation type="journal article" date="2015" name="Nature">
        <title>rRNA introns, odd ribosomes, and small enigmatic genomes across a large radiation of phyla.</title>
        <authorList>
            <person name="Brown C.T."/>
            <person name="Hug L.A."/>
            <person name="Thomas B.C."/>
            <person name="Sharon I."/>
            <person name="Castelle C.J."/>
            <person name="Singh A."/>
            <person name="Wilkins M.J."/>
            <person name="Williams K.H."/>
            <person name="Banfield J.F."/>
        </authorList>
    </citation>
    <scope>NUCLEOTIDE SEQUENCE [LARGE SCALE GENOMIC DNA]</scope>
</reference>
<accession>A0A0G1D3V2</accession>
<name>A0A0G1D3V2_9BACT</name>
<organism evidence="1 2">
    <name type="scientific">Candidatus Collierbacteria bacterium GW2011_GWC2_43_12</name>
    <dbReference type="NCBI Taxonomy" id="1618390"/>
    <lineage>
        <taxon>Bacteria</taxon>
        <taxon>Candidatus Collieribacteriota</taxon>
    </lineage>
</organism>
<dbReference type="Gene3D" id="3.40.50.300">
    <property type="entry name" value="P-loop containing nucleotide triphosphate hydrolases"/>
    <property type="match status" value="1"/>
</dbReference>
<sequence length="161" mass="17919">MGGGKSTVADLLKSKLNNVLFTGLDRLKWSISGFDRSSEGNKLVAHLVESLTRTALVDGISVCVEQGFVKAEYMFPFIELAKELGVKILVYQIEAPRNVLVERLTTRKTPSEAKTPVSMDKVERNLDNYFNNKYSEAKVIDSEKHSPDKIVQIILNDLASS</sequence>
<gene>
    <name evidence="1" type="ORF">UV68_C0046G0003</name>
</gene>
<evidence type="ECO:0000313" key="2">
    <source>
        <dbReference type="Proteomes" id="UP000033980"/>
    </source>
</evidence>